<protein>
    <submittedName>
        <fullName evidence="1">Uncharacterized protein</fullName>
    </submittedName>
</protein>
<dbReference type="AlphaFoldDB" id="A0A645C3Q5"/>
<name>A0A645C3Q5_9ZZZZ</name>
<comment type="caution">
    <text evidence="1">The sequence shown here is derived from an EMBL/GenBank/DDBJ whole genome shotgun (WGS) entry which is preliminary data.</text>
</comment>
<evidence type="ECO:0000313" key="1">
    <source>
        <dbReference type="EMBL" id="MPM69973.1"/>
    </source>
</evidence>
<sequence length="332" mass="36224">MGKRPFALQIVEHGLQSQQIAFHLGTQRAQVGRGLAGIAAHHLHIGQYCIDLGHAFARIGQQAIELLHSGLDLGHDAIRVKDLAVGARHHSVHAPEQGVGTLQHLADLLRFLVAAQHRPQNAALPLHALGQLAYFGQRSAQCRIRGGQCRHIGQHLFGGIDDLWQLCRGVATEHGPHGIRWQRRIAQHAGIGLDGGAAHQALDQREHAGLAQPVGILLGHIDQYANRAVLGQLNLAHTAYGKARESHVHAHDHALGVIGRQHQTLRGLEHSARVEQISGRTQNQYQGQRQQRGCLGAQMRDGFEAEQLLVDQLLLGHTRFAHGSILFSNSCP</sequence>
<reference evidence="1" key="1">
    <citation type="submission" date="2019-08" db="EMBL/GenBank/DDBJ databases">
        <authorList>
            <person name="Kucharzyk K."/>
            <person name="Murdoch R.W."/>
            <person name="Higgins S."/>
            <person name="Loffler F."/>
        </authorList>
    </citation>
    <scope>NUCLEOTIDE SEQUENCE</scope>
</reference>
<dbReference type="EMBL" id="VSSQ01023193">
    <property type="protein sequence ID" value="MPM69973.1"/>
    <property type="molecule type" value="Genomic_DNA"/>
</dbReference>
<proteinExistence type="predicted"/>
<gene>
    <name evidence="1" type="ORF">SDC9_116921</name>
</gene>
<organism evidence="1">
    <name type="scientific">bioreactor metagenome</name>
    <dbReference type="NCBI Taxonomy" id="1076179"/>
    <lineage>
        <taxon>unclassified sequences</taxon>
        <taxon>metagenomes</taxon>
        <taxon>ecological metagenomes</taxon>
    </lineage>
</organism>
<accession>A0A645C3Q5</accession>